<comment type="similarity">
    <text evidence="2">Belongs to the ABC transporter superfamily.</text>
</comment>
<dbReference type="Gene3D" id="3.40.50.300">
    <property type="entry name" value="P-loop containing nucleotide triphosphate hydrolases"/>
    <property type="match status" value="2"/>
</dbReference>
<dbReference type="EMBL" id="CP006644">
    <property type="protein sequence ID" value="AHE54426.1"/>
    <property type="molecule type" value="Genomic_DNA"/>
</dbReference>
<dbReference type="NCBIfam" id="NF008453">
    <property type="entry name" value="PRK11308.1"/>
    <property type="match status" value="2"/>
</dbReference>
<dbReference type="Pfam" id="PF00005">
    <property type="entry name" value="ABC_tran"/>
    <property type="match status" value="2"/>
</dbReference>
<protein>
    <recommendedName>
        <fullName evidence="8">ABC transporter domain-containing protein</fullName>
    </recommendedName>
</protein>
<dbReference type="GO" id="GO:0016887">
    <property type="term" value="F:ATP hydrolysis activity"/>
    <property type="evidence" value="ECO:0007669"/>
    <property type="project" value="InterPro"/>
</dbReference>
<dbReference type="SMART" id="SM00382">
    <property type="entry name" value="AAA"/>
    <property type="match status" value="2"/>
</dbReference>
<dbReference type="InterPro" id="IPR013563">
    <property type="entry name" value="Oligopep_ABC_C"/>
</dbReference>
<dbReference type="Pfam" id="PF08352">
    <property type="entry name" value="oligo_HPY"/>
    <property type="match status" value="2"/>
</dbReference>
<evidence type="ECO:0000259" key="8">
    <source>
        <dbReference type="PROSITE" id="PS50893"/>
    </source>
</evidence>
<dbReference type="OrthoDB" id="9802264at2"/>
<evidence type="ECO:0000256" key="6">
    <source>
        <dbReference type="ARBA" id="ARBA00022840"/>
    </source>
</evidence>
<feature type="domain" description="ABC transporter" evidence="8">
    <location>
        <begin position="348"/>
        <end position="591"/>
    </location>
</feature>
<reference evidence="9 10" key="1">
    <citation type="submission" date="2013-07" db="EMBL/GenBank/DDBJ databases">
        <title>Completed genome of Sphingomonas sanxanigenens NX02.</title>
        <authorList>
            <person name="Ma T."/>
            <person name="Huang H."/>
            <person name="Wu M."/>
            <person name="Li X."/>
            <person name="Li G."/>
        </authorList>
    </citation>
    <scope>NUCLEOTIDE SEQUENCE [LARGE SCALE GENOMIC DNA]</scope>
    <source>
        <strain evidence="9 10">NX02</strain>
    </source>
</reference>
<keyword evidence="3" id="KW-0813">Transport</keyword>
<evidence type="ECO:0000256" key="2">
    <source>
        <dbReference type="ARBA" id="ARBA00005417"/>
    </source>
</evidence>
<evidence type="ECO:0000313" key="10">
    <source>
        <dbReference type="Proteomes" id="UP000018851"/>
    </source>
</evidence>
<dbReference type="InterPro" id="IPR003439">
    <property type="entry name" value="ABC_transporter-like_ATP-bd"/>
</dbReference>
<keyword evidence="10" id="KW-1185">Reference proteome</keyword>
<dbReference type="GO" id="GO:0005524">
    <property type="term" value="F:ATP binding"/>
    <property type="evidence" value="ECO:0007669"/>
    <property type="project" value="UniProtKB-KW"/>
</dbReference>
<keyword evidence="5" id="KW-0547">Nucleotide-binding</keyword>
<dbReference type="NCBIfam" id="TIGR01727">
    <property type="entry name" value="oligo_HPY"/>
    <property type="match status" value="2"/>
</dbReference>
<dbReference type="CDD" id="cd03257">
    <property type="entry name" value="ABC_NikE_OppD_transporters"/>
    <property type="match status" value="2"/>
</dbReference>
<dbReference type="STRING" id="1123269.NX02_13665"/>
<feature type="domain" description="ABC transporter" evidence="8">
    <location>
        <begin position="7"/>
        <end position="256"/>
    </location>
</feature>
<dbReference type="Proteomes" id="UP000018851">
    <property type="component" value="Chromosome"/>
</dbReference>
<dbReference type="PATRIC" id="fig|1123269.5.peg.2660"/>
<evidence type="ECO:0000256" key="7">
    <source>
        <dbReference type="ARBA" id="ARBA00023136"/>
    </source>
</evidence>
<dbReference type="RefSeq" id="WP_025292629.1">
    <property type="nucleotide sequence ID" value="NZ_CP006644.1"/>
</dbReference>
<accession>W0ABE9</accession>
<dbReference type="GO" id="GO:0005886">
    <property type="term" value="C:plasma membrane"/>
    <property type="evidence" value="ECO:0007669"/>
    <property type="project" value="UniProtKB-SubCell"/>
</dbReference>
<evidence type="ECO:0000256" key="3">
    <source>
        <dbReference type="ARBA" id="ARBA00022448"/>
    </source>
</evidence>
<dbReference type="GO" id="GO:0015833">
    <property type="term" value="P:peptide transport"/>
    <property type="evidence" value="ECO:0007669"/>
    <property type="project" value="InterPro"/>
</dbReference>
<sequence length="668" mass="71313">MTAPDALILEGLTVAYETGGREKRVLDALAIRIGAGEAFGLVGESGCGKSTAAFAAMRYLARNGRVSGGRILIDGRDVMALSPAGLRALRRESVAMVYQDPGRALNPSLRVARQMTELFEAAGVRGAAARQKALEMLARVRIAQPERVMASYPHELSGGLQQRVVIAMALSTNPALLILDEPTTGLDSTVEAEILDLIAALRAETATAILLISHSLPVIARMCDRVGVLYAGVLVEEGCAAEIFADPRHPYTLGLLRCAPEKGRRKEEGPLEAIPGFLPAPGSSFAGCIYAPRCPMERDICRTDAPPLRDLGGRASRCHFPEAVPDIPPQAAIADARIGKVAADTPILNVRNLTKTFTVGGKALHAVRDVSFDLRAGETLGLVGESGSGKSTLAKMLLGLVGPDDGGAILLDGKSLPARARRRARAQLKSLQMVFQNPGLALNRSHRVRHLIGRALRLTDADRQERAQRLQAMAENVRLTPHHLDETPGHLSGGLKQRVGIARAFAGEPRIVVCDEPTSALDVSVQAAILNLLVDLQVDRNVSYIFISHDLGVVNYVSDRVAVLYVGRLLEIGPTARVLAGPHHPYTEALVSASPTLVSRGRARIRLEGEIPSPLNPPSGCIFQTRCPRKLGTICEEREPDLIDAGGGHAIRCHIPAADLARLQSISG</sequence>
<proteinExistence type="inferred from homology"/>
<dbReference type="eggNOG" id="COG4172">
    <property type="taxonomic scope" value="Bacteria"/>
</dbReference>
<dbReference type="InterPro" id="IPR050388">
    <property type="entry name" value="ABC_Ni/Peptide_Import"/>
</dbReference>
<gene>
    <name evidence="9" type="ORF">NX02_13665</name>
</gene>
<dbReference type="HOGENOM" id="CLU_000604_86_2_5"/>
<keyword evidence="6" id="KW-0067">ATP-binding</keyword>
<dbReference type="KEGG" id="ssan:NX02_13665"/>
<dbReference type="InterPro" id="IPR027417">
    <property type="entry name" value="P-loop_NTPase"/>
</dbReference>
<dbReference type="PANTHER" id="PTHR43297">
    <property type="entry name" value="OLIGOPEPTIDE TRANSPORT ATP-BINDING PROTEIN APPD"/>
    <property type="match status" value="1"/>
</dbReference>
<organism evidence="9 10">
    <name type="scientific">Sphingomonas sanxanigenens DSM 19645 = NX02</name>
    <dbReference type="NCBI Taxonomy" id="1123269"/>
    <lineage>
        <taxon>Bacteria</taxon>
        <taxon>Pseudomonadati</taxon>
        <taxon>Pseudomonadota</taxon>
        <taxon>Alphaproteobacteria</taxon>
        <taxon>Sphingomonadales</taxon>
        <taxon>Sphingomonadaceae</taxon>
        <taxon>Sphingomonas</taxon>
    </lineage>
</organism>
<dbReference type="PROSITE" id="PS50893">
    <property type="entry name" value="ABC_TRANSPORTER_2"/>
    <property type="match status" value="2"/>
</dbReference>
<dbReference type="InterPro" id="IPR003593">
    <property type="entry name" value="AAA+_ATPase"/>
</dbReference>
<evidence type="ECO:0000256" key="1">
    <source>
        <dbReference type="ARBA" id="ARBA00004417"/>
    </source>
</evidence>
<comment type="subcellular location">
    <subcellularLocation>
        <location evidence="1">Cell inner membrane</location>
        <topology evidence="1">Peripheral membrane protein</topology>
    </subcellularLocation>
</comment>
<name>W0ABE9_9SPHN</name>
<keyword evidence="4" id="KW-1003">Cell membrane</keyword>
<evidence type="ECO:0000256" key="4">
    <source>
        <dbReference type="ARBA" id="ARBA00022475"/>
    </source>
</evidence>
<dbReference type="PANTHER" id="PTHR43297:SF2">
    <property type="entry name" value="DIPEPTIDE TRANSPORT ATP-BINDING PROTEIN DPPD"/>
    <property type="match status" value="1"/>
</dbReference>
<dbReference type="AlphaFoldDB" id="W0ABE9"/>
<dbReference type="SUPFAM" id="SSF52540">
    <property type="entry name" value="P-loop containing nucleoside triphosphate hydrolases"/>
    <property type="match status" value="2"/>
</dbReference>
<keyword evidence="7" id="KW-0472">Membrane</keyword>
<evidence type="ECO:0000256" key="5">
    <source>
        <dbReference type="ARBA" id="ARBA00022741"/>
    </source>
</evidence>
<evidence type="ECO:0000313" key="9">
    <source>
        <dbReference type="EMBL" id="AHE54426.1"/>
    </source>
</evidence>